<feature type="binding site" evidence="14">
    <location>
        <position position="237"/>
    </location>
    <ligand>
        <name>[4Fe-4S] cluster</name>
        <dbReference type="ChEBI" id="CHEBI:49883"/>
    </ligand>
</feature>
<dbReference type="InterPro" id="IPR011798">
    <property type="entry name" value="APS_reductase"/>
</dbReference>
<keyword evidence="2 14" id="KW-0963">Cytoplasm</keyword>
<comment type="cofactor">
    <cofactor evidence="14">
        <name>[4Fe-4S] cluster</name>
        <dbReference type="ChEBI" id="CHEBI:49883"/>
    </cofactor>
    <text evidence="14">Binds 1 [4Fe-4S] cluster per subunit.</text>
</comment>
<evidence type="ECO:0000256" key="5">
    <source>
        <dbReference type="ARBA" id="ARBA00023004"/>
    </source>
</evidence>
<evidence type="ECO:0000313" key="16">
    <source>
        <dbReference type="EMBL" id="ALV08361.1"/>
    </source>
</evidence>
<comment type="catalytic activity">
    <reaction evidence="13 14">
        <text>[thioredoxin]-disulfide + sulfite + AMP + 2 H(+) = adenosine 5'-phosphosulfate + [thioredoxin]-dithiol</text>
        <dbReference type="Rhea" id="RHEA:21976"/>
        <dbReference type="Rhea" id="RHEA-COMP:10698"/>
        <dbReference type="Rhea" id="RHEA-COMP:10700"/>
        <dbReference type="ChEBI" id="CHEBI:15378"/>
        <dbReference type="ChEBI" id="CHEBI:17359"/>
        <dbReference type="ChEBI" id="CHEBI:29950"/>
        <dbReference type="ChEBI" id="CHEBI:50058"/>
        <dbReference type="ChEBI" id="CHEBI:58243"/>
        <dbReference type="ChEBI" id="CHEBI:456215"/>
        <dbReference type="EC" id="1.8.4.10"/>
    </reaction>
</comment>
<feature type="compositionally biased region" description="Low complexity" evidence="15">
    <location>
        <begin position="14"/>
        <end position="30"/>
    </location>
</feature>
<accession>A0A0U3MIX5</accession>
<evidence type="ECO:0000256" key="15">
    <source>
        <dbReference type="SAM" id="MobiDB-lite"/>
    </source>
</evidence>
<evidence type="ECO:0000256" key="14">
    <source>
        <dbReference type="HAMAP-Rule" id="MF_00063"/>
    </source>
</evidence>
<evidence type="ECO:0000256" key="13">
    <source>
        <dbReference type="ARBA" id="ARBA00048441"/>
    </source>
</evidence>
<dbReference type="PANTHER" id="PTHR46482">
    <property type="entry name" value="5'-ADENYLYLSULFATE REDUCTASE 3, CHLOROPLASTIC"/>
    <property type="match status" value="1"/>
</dbReference>
<dbReference type="KEGG" id="rdp:RD2015_3910"/>
<dbReference type="Proteomes" id="UP000060699">
    <property type="component" value="Chromosome"/>
</dbReference>
<comment type="pathway">
    <text evidence="8 14">Sulfur metabolism; hydrogen sulfide biosynthesis; sulfite from sulfate.</text>
</comment>
<dbReference type="InterPro" id="IPR014729">
    <property type="entry name" value="Rossmann-like_a/b/a_fold"/>
</dbReference>
<feature type="binding site" evidence="14">
    <location>
        <position position="240"/>
    </location>
    <ligand>
        <name>[4Fe-4S] cluster</name>
        <dbReference type="ChEBI" id="CHEBI:49883"/>
    </ligand>
</feature>
<keyword evidence="3 14" id="KW-0479">Metal-binding</keyword>
<dbReference type="GO" id="GO:0019344">
    <property type="term" value="P:cysteine biosynthetic process"/>
    <property type="evidence" value="ECO:0007669"/>
    <property type="project" value="InterPro"/>
</dbReference>
<feature type="compositionally biased region" description="Low complexity" evidence="15">
    <location>
        <begin position="282"/>
        <end position="293"/>
    </location>
</feature>
<feature type="region of interest" description="Disordered" evidence="15">
    <location>
        <begin position="266"/>
        <end position="299"/>
    </location>
</feature>
<dbReference type="GO" id="GO:0043866">
    <property type="term" value="F:adenylyl-sulfate reductase (thioredoxin) activity"/>
    <property type="evidence" value="ECO:0007669"/>
    <property type="project" value="UniProtKB-EC"/>
</dbReference>
<dbReference type="CDD" id="cd23945">
    <property type="entry name" value="PAPS_reductase"/>
    <property type="match status" value="1"/>
</dbReference>
<dbReference type="Gene3D" id="3.40.50.620">
    <property type="entry name" value="HUPs"/>
    <property type="match status" value="1"/>
</dbReference>
<evidence type="ECO:0000256" key="3">
    <source>
        <dbReference type="ARBA" id="ARBA00022723"/>
    </source>
</evidence>
<dbReference type="AlphaFoldDB" id="A0A0U3MIX5"/>
<sequence>MTMNTASSLPESSALPGTASALPGAAPAGPAQPNGSAISLYARATDGFEERLARTIEVLRQVAEEFGPAAVQSTSLGVEDMVITDLIARHDLPIALSTLDTGRLHAETLALIPAIEQRYGRQVEVFRPPQEQVLHFVRTHGEDPMYRSIELRKACCGLRKLEPLSRMLAGKQAWITGLRREQSHNRADVPFQEPDGQGRTKINPLAEWSWADVWHYVQQHAVPYNPLHDHFMPSIGCAPCTRAISVGEDFRAGRWWWESDDAKECGLHKSHGEPAPATGTDASASSSFPSSSPRTGAPA</sequence>
<dbReference type="HAMAP" id="MF_00063">
    <property type="entry name" value="CysH"/>
    <property type="match status" value="1"/>
</dbReference>
<evidence type="ECO:0000256" key="9">
    <source>
        <dbReference type="ARBA" id="ARBA00024386"/>
    </source>
</evidence>
<dbReference type="STRING" id="76731.RD2015_3910"/>
<proteinExistence type="inferred from homology"/>
<name>A0A0U3MIX5_9BURK</name>
<dbReference type="PATRIC" id="fig|76731.3.peg.4002"/>
<dbReference type="Pfam" id="PF01507">
    <property type="entry name" value="PAPS_reduct"/>
    <property type="match status" value="1"/>
</dbReference>
<feature type="binding site" evidence="14">
    <location>
        <position position="156"/>
    </location>
    <ligand>
        <name>[4Fe-4S] cluster</name>
        <dbReference type="ChEBI" id="CHEBI:49883"/>
    </ligand>
</feature>
<evidence type="ECO:0000256" key="6">
    <source>
        <dbReference type="ARBA" id="ARBA00023014"/>
    </source>
</evidence>
<keyword evidence="17" id="KW-1185">Reference proteome</keyword>
<reference evidence="16 17" key="1">
    <citation type="submission" date="2015-12" db="EMBL/GenBank/DDBJ databases">
        <title>Complete genome of Roseateles depolymerans KCTC 42856.</title>
        <authorList>
            <person name="Kim K.M."/>
        </authorList>
    </citation>
    <scope>NUCLEOTIDE SEQUENCE [LARGE SCALE GENOMIC DNA]</scope>
    <source>
        <strain evidence="16 17">KCTC 42856</strain>
    </source>
</reference>
<evidence type="ECO:0000256" key="2">
    <source>
        <dbReference type="ARBA" id="ARBA00022490"/>
    </source>
</evidence>
<dbReference type="GO" id="GO:0004604">
    <property type="term" value="F:phosphoadenylyl-sulfate reductase (thioredoxin) activity"/>
    <property type="evidence" value="ECO:0007669"/>
    <property type="project" value="UniProtKB-UniRule"/>
</dbReference>
<dbReference type="GO" id="GO:0046872">
    <property type="term" value="F:metal ion binding"/>
    <property type="evidence" value="ECO:0007669"/>
    <property type="project" value="UniProtKB-KW"/>
</dbReference>
<gene>
    <name evidence="14" type="primary">cysH</name>
    <name evidence="16" type="ORF">RD2015_3910</name>
</gene>
<dbReference type="NCBIfam" id="TIGR00434">
    <property type="entry name" value="cysH"/>
    <property type="match status" value="1"/>
</dbReference>
<comment type="similarity">
    <text evidence="1 14">Belongs to the PAPS reductase family. CysH subfamily.</text>
</comment>
<feature type="region of interest" description="Disordered" evidence="15">
    <location>
        <begin position="1"/>
        <end position="30"/>
    </location>
</feature>
<protein>
    <recommendedName>
        <fullName evidence="10 14">Adenosine 5'-phosphosulfate reductase</fullName>
        <shortName evidence="14">APS reductase</shortName>
        <ecNumber evidence="9 14">1.8.4.10</ecNumber>
    </recommendedName>
    <alternativeName>
        <fullName evidence="12 14">5'-adenylylsulfate reductase</fullName>
    </alternativeName>
    <alternativeName>
        <fullName evidence="11 14">Thioredoxin-dependent 5'-adenylylsulfate reductase</fullName>
    </alternativeName>
</protein>
<dbReference type="PANTHER" id="PTHR46482:SF9">
    <property type="entry name" value="5'-ADENYLYLSULFATE REDUCTASE 1, CHLOROPLASTIC"/>
    <property type="match status" value="1"/>
</dbReference>
<dbReference type="GO" id="GO:0051539">
    <property type="term" value="F:4 iron, 4 sulfur cluster binding"/>
    <property type="evidence" value="ECO:0007669"/>
    <property type="project" value="UniProtKB-UniRule"/>
</dbReference>
<dbReference type="EC" id="1.8.4.10" evidence="9 14"/>
<keyword evidence="6 14" id="KW-0411">Iron-sulfur</keyword>
<evidence type="ECO:0000256" key="7">
    <source>
        <dbReference type="ARBA" id="ARBA00024298"/>
    </source>
</evidence>
<evidence type="ECO:0000313" key="17">
    <source>
        <dbReference type="Proteomes" id="UP000060699"/>
    </source>
</evidence>
<dbReference type="InterPro" id="IPR004511">
    <property type="entry name" value="PAPS/APS_Rdtase"/>
</dbReference>
<dbReference type="SUPFAM" id="SSF52402">
    <property type="entry name" value="Adenine nucleotide alpha hydrolases-like"/>
    <property type="match status" value="1"/>
</dbReference>
<keyword evidence="4 14" id="KW-0560">Oxidoreductase</keyword>
<evidence type="ECO:0000256" key="10">
    <source>
        <dbReference type="ARBA" id="ARBA00029514"/>
    </source>
</evidence>
<comment type="function">
    <text evidence="7 14">Catalyzes the formation of sulfite from adenosine 5'-phosphosulfate (APS) using thioredoxin as an electron donor.</text>
</comment>
<comment type="subcellular location">
    <subcellularLocation>
        <location evidence="14">Cytoplasm</location>
    </subcellularLocation>
</comment>
<feature type="active site" description="Nucleophile; cysteine thiosulfonate intermediate" evidence="14">
    <location>
        <position position="265"/>
    </location>
</feature>
<dbReference type="EMBL" id="CP013729">
    <property type="protein sequence ID" value="ALV08361.1"/>
    <property type="molecule type" value="Genomic_DNA"/>
</dbReference>
<feature type="binding site" evidence="14">
    <location>
        <position position="155"/>
    </location>
    <ligand>
        <name>[4Fe-4S] cluster</name>
        <dbReference type="ChEBI" id="CHEBI:49883"/>
    </ligand>
</feature>
<feature type="compositionally biased region" description="Polar residues" evidence="15">
    <location>
        <begin position="1"/>
        <end position="11"/>
    </location>
</feature>
<evidence type="ECO:0000256" key="4">
    <source>
        <dbReference type="ARBA" id="ARBA00023002"/>
    </source>
</evidence>
<dbReference type="GO" id="GO:0070814">
    <property type="term" value="P:hydrogen sulfide biosynthetic process"/>
    <property type="evidence" value="ECO:0007669"/>
    <property type="project" value="UniProtKB-UniRule"/>
</dbReference>
<dbReference type="NCBIfam" id="TIGR02055">
    <property type="entry name" value="APS_reductase"/>
    <property type="match status" value="1"/>
</dbReference>
<organism evidence="16 17">
    <name type="scientific">Roseateles depolymerans</name>
    <dbReference type="NCBI Taxonomy" id="76731"/>
    <lineage>
        <taxon>Bacteria</taxon>
        <taxon>Pseudomonadati</taxon>
        <taxon>Pseudomonadota</taxon>
        <taxon>Betaproteobacteria</taxon>
        <taxon>Burkholderiales</taxon>
        <taxon>Sphaerotilaceae</taxon>
        <taxon>Roseateles</taxon>
    </lineage>
</organism>
<keyword evidence="5 14" id="KW-0408">Iron</keyword>
<dbReference type="GO" id="GO:0005737">
    <property type="term" value="C:cytoplasm"/>
    <property type="evidence" value="ECO:0007669"/>
    <property type="project" value="UniProtKB-SubCell"/>
</dbReference>
<evidence type="ECO:0000256" key="12">
    <source>
        <dbReference type="ARBA" id="ARBA00032041"/>
    </source>
</evidence>
<dbReference type="InterPro" id="IPR002500">
    <property type="entry name" value="PAPS_reduct_dom"/>
</dbReference>
<dbReference type="GO" id="GO:0019379">
    <property type="term" value="P:sulfate assimilation, phosphoadenylyl sulfate reduction by phosphoadenylyl-sulfate reductase (thioredoxin)"/>
    <property type="evidence" value="ECO:0007669"/>
    <property type="project" value="UniProtKB-UniRule"/>
</dbReference>
<evidence type="ECO:0000256" key="11">
    <source>
        <dbReference type="ARBA" id="ARBA00030894"/>
    </source>
</evidence>
<dbReference type="NCBIfam" id="NF002537">
    <property type="entry name" value="PRK02090.1"/>
    <property type="match status" value="1"/>
</dbReference>
<evidence type="ECO:0000256" key="8">
    <source>
        <dbReference type="ARBA" id="ARBA00024327"/>
    </source>
</evidence>
<evidence type="ECO:0000256" key="1">
    <source>
        <dbReference type="ARBA" id="ARBA00009732"/>
    </source>
</evidence>